<dbReference type="OrthoDB" id="2624269at2759"/>
<dbReference type="EMBL" id="GL883115">
    <property type="protein sequence ID" value="EGG05025.1"/>
    <property type="molecule type" value="Genomic_DNA"/>
</dbReference>
<dbReference type="KEGG" id="mlr:MELLADRAFT_88379"/>
<protein>
    <recommendedName>
        <fullName evidence="4">GCM domain-containing protein</fullName>
    </recommendedName>
</protein>
<sequence>MSESETEWPSDYFKGSDSEEEGSETHDKDDDGYDSKWSAIAREQDLELRKGQSLSENHKDEDEPTGPSSQTSKNSNSNSNSSSQRKKHGKKGKKTFGLPFDRPGFQTFIDHGTTLDAEGYPLLPNGSTVFVKQPNRTYTNWCSFGFSSTTSGGGKKEGFDWRTVRFTCLGVTMCNNRDCDFLGAPPTSNSKRAEWETKSHKCPAAMCPDYLRLVPCVGTICRVDEHLPSGWVIVRHSGIHKHPWPRRSKPDKLALATFALKVVENPDLGPLQHKVGQAPAGKTAITTSTDIHPALSNLHRLGYYRRILLVQHGIIPVEATALY</sequence>
<dbReference type="VEuPathDB" id="FungiDB:MELLADRAFT_88379"/>
<proteinExistence type="predicted"/>
<feature type="compositionally biased region" description="Basic residues" evidence="1">
    <location>
        <begin position="84"/>
        <end position="94"/>
    </location>
</feature>
<feature type="compositionally biased region" description="Basic and acidic residues" evidence="1">
    <location>
        <begin position="42"/>
        <end position="61"/>
    </location>
</feature>
<evidence type="ECO:0000256" key="1">
    <source>
        <dbReference type="SAM" id="MobiDB-lite"/>
    </source>
</evidence>
<dbReference type="AlphaFoldDB" id="F4RRI2"/>
<keyword evidence="3" id="KW-1185">Reference proteome</keyword>
<feature type="compositionally biased region" description="Low complexity" evidence="1">
    <location>
        <begin position="68"/>
        <end position="83"/>
    </location>
</feature>
<organism evidence="3">
    <name type="scientific">Melampsora larici-populina (strain 98AG31 / pathotype 3-4-7)</name>
    <name type="common">Poplar leaf rust fungus</name>
    <dbReference type="NCBI Taxonomy" id="747676"/>
    <lineage>
        <taxon>Eukaryota</taxon>
        <taxon>Fungi</taxon>
        <taxon>Dikarya</taxon>
        <taxon>Basidiomycota</taxon>
        <taxon>Pucciniomycotina</taxon>
        <taxon>Pucciniomycetes</taxon>
        <taxon>Pucciniales</taxon>
        <taxon>Melampsoraceae</taxon>
        <taxon>Melampsora</taxon>
    </lineage>
</organism>
<reference evidence="3" key="1">
    <citation type="journal article" date="2011" name="Proc. Natl. Acad. Sci. U.S.A.">
        <title>Obligate biotrophy features unraveled by the genomic analysis of rust fungi.</title>
        <authorList>
            <person name="Duplessis S."/>
            <person name="Cuomo C.A."/>
            <person name="Lin Y.-C."/>
            <person name="Aerts A."/>
            <person name="Tisserant E."/>
            <person name="Veneault-Fourrey C."/>
            <person name="Joly D.L."/>
            <person name="Hacquard S."/>
            <person name="Amselem J."/>
            <person name="Cantarel B.L."/>
            <person name="Chiu R."/>
            <person name="Coutinho P.M."/>
            <person name="Feau N."/>
            <person name="Field M."/>
            <person name="Frey P."/>
            <person name="Gelhaye E."/>
            <person name="Goldberg J."/>
            <person name="Grabherr M.G."/>
            <person name="Kodira C.D."/>
            <person name="Kohler A."/>
            <person name="Kuees U."/>
            <person name="Lindquist E.A."/>
            <person name="Lucas S.M."/>
            <person name="Mago R."/>
            <person name="Mauceli E."/>
            <person name="Morin E."/>
            <person name="Murat C."/>
            <person name="Pangilinan J.L."/>
            <person name="Park R."/>
            <person name="Pearson M."/>
            <person name="Quesneville H."/>
            <person name="Rouhier N."/>
            <person name="Sakthikumar S."/>
            <person name="Salamov A.A."/>
            <person name="Schmutz J."/>
            <person name="Selles B."/>
            <person name="Shapiro H."/>
            <person name="Tanguay P."/>
            <person name="Tuskan G.A."/>
            <person name="Henrissat B."/>
            <person name="Van de Peer Y."/>
            <person name="Rouze P."/>
            <person name="Ellis J.G."/>
            <person name="Dodds P.N."/>
            <person name="Schein J.E."/>
            <person name="Zhong S."/>
            <person name="Hamelin R.C."/>
            <person name="Grigoriev I.V."/>
            <person name="Szabo L.J."/>
            <person name="Martin F."/>
        </authorList>
    </citation>
    <scope>NUCLEOTIDE SEQUENCE [LARGE SCALE GENOMIC DNA]</scope>
    <source>
        <strain evidence="3">98AG31 / pathotype 3-4-7</strain>
    </source>
</reference>
<dbReference type="HOGENOM" id="CLU_860743_0_0_1"/>
<name>F4RRI2_MELLP</name>
<evidence type="ECO:0000313" key="2">
    <source>
        <dbReference type="EMBL" id="EGG05025.1"/>
    </source>
</evidence>
<gene>
    <name evidence="2" type="ORF">MELLADRAFT_88379</name>
</gene>
<dbReference type="GeneID" id="18934860"/>
<dbReference type="Proteomes" id="UP000001072">
    <property type="component" value="Unassembled WGS sequence"/>
</dbReference>
<dbReference type="InParanoid" id="F4RRI2"/>
<dbReference type="RefSeq" id="XP_007411778.1">
    <property type="nucleotide sequence ID" value="XM_007411716.1"/>
</dbReference>
<evidence type="ECO:0000313" key="3">
    <source>
        <dbReference type="Proteomes" id="UP000001072"/>
    </source>
</evidence>
<feature type="region of interest" description="Disordered" evidence="1">
    <location>
        <begin position="1"/>
        <end position="98"/>
    </location>
</feature>
<accession>F4RRI2</accession>
<evidence type="ECO:0008006" key="4">
    <source>
        <dbReference type="Google" id="ProtNLM"/>
    </source>
</evidence>